<keyword evidence="1" id="KW-0812">Transmembrane</keyword>
<accession>A0A0B1ZSN2</accession>
<proteinExistence type="predicted"/>
<keyword evidence="1" id="KW-1133">Transmembrane helix</keyword>
<gene>
    <name evidence="3" type="ORF">LK12_06965</name>
</gene>
<dbReference type="InterPro" id="IPR012171">
    <property type="entry name" value="Fatty_acid_desaturase"/>
</dbReference>
<evidence type="ECO:0000256" key="1">
    <source>
        <dbReference type="SAM" id="Phobius"/>
    </source>
</evidence>
<reference evidence="3 4" key="1">
    <citation type="submission" date="2014-10" db="EMBL/GenBank/DDBJ databases">
        <title>Genome sequence of Novosphingobium malaysiense MUSC 273(T).</title>
        <authorList>
            <person name="Lee L.-H."/>
        </authorList>
    </citation>
    <scope>NUCLEOTIDE SEQUENCE [LARGE SCALE GENOMIC DNA]</scope>
    <source>
        <strain evidence="3 4">MUSC 273</strain>
    </source>
</reference>
<dbReference type="STRING" id="1348853.LK12_06965"/>
<dbReference type="OrthoDB" id="9792534at2"/>
<comment type="caution">
    <text evidence="3">The sequence shown here is derived from an EMBL/GenBank/DDBJ whole genome shotgun (WGS) entry which is preliminary data.</text>
</comment>
<protein>
    <submittedName>
        <fullName evidence="3">Fatty acid desaturase</fullName>
    </submittedName>
</protein>
<dbReference type="RefSeq" id="WP_039281001.1">
    <property type="nucleotide sequence ID" value="NZ_JTDI01000002.1"/>
</dbReference>
<dbReference type="InterPro" id="IPR005804">
    <property type="entry name" value="FA_desaturase_dom"/>
</dbReference>
<evidence type="ECO:0000313" key="4">
    <source>
        <dbReference type="Proteomes" id="UP000031057"/>
    </source>
</evidence>
<feature type="transmembrane region" description="Helical" evidence="1">
    <location>
        <begin position="112"/>
        <end position="133"/>
    </location>
</feature>
<evidence type="ECO:0000259" key="2">
    <source>
        <dbReference type="Pfam" id="PF00487"/>
    </source>
</evidence>
<dbReference type="PANTHER" id="PTHR19353:SF19">
    <property type="entry name" value="DELTA(5) FATTY ACID DESATURASE C-RELATED"/>
    <property type="match status" value="1"/>
</dbReference>
<evidence type="ECO:0000313" key="3">
    <source>
        <dbReference type="EMBL" id="KHK92519.1"/>
    </source>
</evidence>
<dbReference type="GO" id="GO:0016717">
    <property type="term" value="F:oxidoreductase activity, acting on paired donors, with oxidation of a pair of donors resulting in the reduction of molecular oxygen to two molecules of water"/>
    <property type="evidence" value="ECO:0007669"/>
    <property type="project" value="TreeGrafter"/>
</dbReference>
<name>A0A0B1ZSN2_9SPHN</name>
<sequence length="367" mass="40727">MIAQDLVEQSIPSPRPDASERAASTWHSQMPDDKEMLRAAVELTRDISAARPAIYWPDMLGSAALGYTALAGAILLDNPIAAFACGLLASLALYRALLFIHELTHVHKDALPGFRFAWNLLVGIPLLIPSFMYEGVHTQHHARTRYGTIEDPEYMPLALMKPWSLPVFALTAILLPPALLVRSAVLVPLGVVIPPLRRLVWERASALSINPQYRRRPPEGQFARMVFWQELGCSIWAIAELAASFAYGWRPLAIALCVVSFTAFLNQVRTLVAHLWENDGEAMTVTAQYLDSVNVPPPAVLSPLWAPVGLRYHALHHLLPSMPYHSLSECHRRLSAHLGEDTTYARASYKGLTPLLKRLAGSTMRAR</sequence>
<dbReference type="GO" id="GO:0016020">
    <property type="term" value="C:membrane"/>
    <property type="evidence" value="ECO:0007669"/>
    <property type="project" value="TreeGrafter"/>
</dbReference>
<keyword evidence="4" id="KW-1185">Reference proteome</keyword>
<dbReference type="AlphaFoldDB" id="A0A0B1ZSN2"/>
<feature type="transmembrane region" description="Helical" evidence="1">
    <location>
        <begin position="53"/>
        <end position="74"/>
    </location>
</feature>
<organism evidence="3 4">
    <name type="scientific">Novosphingobium malaysiense</name>
    <dbReference type="NCBI Taxonomy" id="1348853"/>
    <lineage>
        <taxon>Bacteria</taxon>
        <taxon>Pseudomonadati</taxon>
        <taxon>Pseudomonadota</taxon>
        <taxon>Alphaproteobacteria</taxon>
        <taxon>Sphingomonadales</taxon>
        <taxon>Sphingomonadaceae</taxon>
        <taxon>Novosphingobium</taxon>
    </lineage>
</organism>
<dbReference type="Pfam" id="PF00487">
    <property type="entry name" value="FA_desaturase"/>
    <property type="match status" value="1"/>
</dbReference>
<keyword evidence="1" id="KW-0472">Membrane</keyword>
<dbReference type="Proteomes" id="UP000031057">
    <property type="component" value="Unassembled WGS sequence"/>
</dbReference>
<dbReference type="GO" id="GO:0008610">
    <property type="term" value="P:lipid biosynthetic process"/>
    <property type="evidence" value="ECO:0007669"/>
    <property type="project" value="UniProtKB-ARBA"/>
</dbReference>
<feature type="transmembrane region" description="Helical" evidence="1">
    <location>
        <begin position="167"/>
        <end position="193"/>
    </location>
</feature>
<feature type="transmembrane region" description="Helical" evidence="1">
    <location>
        <begin position="80"/>
        <end position="100"/>
    </location>
</feature>
<dbReference type="EMBL" id="JTDI01000002">
    <property type="protein sequence ID" value="KHK92519.1"/>
    <property type="molecule type" value="Genomic_DNA"/>
</dbReference>
<dbReference type="PANTHER" id="PTHR19353">
    <property type="entry name" value="FATTY ACID DESATURASE 2"/>
    <property type="match status" value="1"/>
</dbReference>
<feature type="domain" description="Fatty acid desaturase" evidence="2">
    <location>
        <begin position="82"/>
        <end position="340"/>
    </location>
</feature>